<dbReference type="Proteomes" id="UP001315967">
    <property type="component" value="Chromosome"/>
</dbReference>
<evidence type="ECO:0008006" key="4">
    <source>
        <dbReference type="Google" id="ProtNLM"/>
    </source>
</evidence>
<evidence type="ECO:0000313" key="3">
    <source>
        <dbReference type="Proteomes" id="UP001315967"/>
    </source>
</evidence>
<evidence type="ECO:0000313" key="2">
    <source>
        <dbReference type="EMBL" id="UUX34114.1"/>
    </source>
</evidence>
<accession>A0ABY5P608</accession>
<feature type="transmembrane region" description="Helical" evidence="1">
    <location>
        <begin position="280"/>
        <end position="301"/>
    </location>
</feature>
<gene>
    <name evidence="2" type="ORF">NRE15_00140</name>
</gene>
<feature type="transmembrane region" description="Helical" evidence="1">
    <location>
        <begin position="751"/>
        <end position="772"/>
    </location>
</feature>
<evidence type="ECO:0000256" key="1">
    <source>
        <dbReference type="SAM" id="Phobius"/>
    </source>
</evidence>
<feature type="transmembrane region" description="Helical" evidence="1">
    <location>
        <begin position="638"/>
        <end position="656"/>
    </location>
</feature>
<proteinExistence type="predicted"/>
<dbReference type="PANTHER" id="PTHR37305">
    <property type="entry name" value="INTEGRAL MEMBRANE PROTEIN-RELATED"/>
    <property type="match status" value="1"/>
</dbReference>
<feature type="transmembrane region" description="Helical" evidence="1">
    <location>
        <begin position="308"/>
        <end position="326"/>
    </location>
</feature>
<dbReference type="RefSeq" id="WP_313793617.1">
    <property type="nucleotide sequence ID" value="NZ_CP102453.1"/>
</dbReference>
<feature type="transmembrane region" description="Helical" evidence="1">
    <location>
        <begin position="839"/>
        <end position="860"/>
    </location>
</feature>
<feature type="transmembrane region" description="Helical" evidence="1">
    <location>
        <begin position="415"/>
        <end position="433"/>
    </location>
</feature>
<keyword evidence="3" id="KW-1185">Reference proteome</keyword>
<feature type="transmembrane region" description="Helical" evidence="1">
    <location>
        <begin position="180"/>
        <end position="199"/>
    </location>
</feature>
<feature type="transmembrane region" description="Helical" evidence="1">
    <location>
        <begin position="784"/>
        <end position="804"/>
    </location>
</feature>
<feature type="transmembrane region" description="Helical" evidence="1">
    <location>
        <begin position="225"/>
        <end position="250"/>
    </location>
</feature>
<feature type="transmembrane region" description="Helical" evidence="1">
    <location>
        <begin position="356"/>
        <end position="381"/>
    </location>
</feature>
<organism evidence="2 3">
    <name type="scientific">Fundicoccus culcitae</name>
    <dbReference type="NCBI Taxonomy" id="2969821"/>
    <lineage>
        <taxon>Bacteria</taxon>
        <taxon>Bacillati</taxon>
        <taxon>Bacillota</taxon>
        <taxon>Bacilli</taxon>
        <taxon>Lactobacillales</taxon>
        <taxon>Aerococcaceae</taxon>
        <taxon>Fundicoccus</taxon>
    </lineage>
</organism>
<keyword evidence="1" id="KW-0812">Transmembrane</keyword>
<keyword evidence="1" id="KW-0472">Membrane</keyword>
<dbReference type="EMBL" id="CP102453">
    <property type="protein sequence ID" value="UUX34114.1"/>
    <property type="molecule type" value="Genomic_DNA"/>
</dbReference>
<feature type="transmembrane region" description="Helical" evidence="1">
    <location>
        <begin position="16"/>
        <end position="37"/>
    </location>
</feature>
<name>A0ABY5P608_9LACT</name>
<reference evidence="2 3" key="1">
    <citation type="submission" date="2022-08" db="EMBL/GenBank/DDBJ databases">
        <title>Aerococcaceae sp. nov isolated from spoiled eye mask.</title>
        <authorList>
            <person name="Zhou G."/>
            <person name="Xie X.-B."/>
            <person name="Shi Q.-S."/>
            <person name="Wang Y.-S."/>
            <person name="Wen X."/>
            <person name="Peng H."/>
            <person name="Yang X.-J."/>
            <person name="Tao H.-B."/>
            <person name="Huang X.-M."/>
        </authorList>
    </citation>
    <scope>NUCLEOTIDE SEQUENCE [LARGE SCALE GENOMIC DNA]</scope>
    <source>
        <strain evidence="3">DM20194951</strain>
    </source>
</reference>
<sequence length="869" mass="101040">MYRLKFEFKKLSDKRMWIVFLFIPVLVMSANGLYHYFNPENVRSKEMRMANTLQSDFSWRIGENYFANLERIYYYDGNAPELTEEEQRIEELLDAGERARFIYSADSWYEKWDTVNQAKSEIWQILIELDELGVPTSVMDGQALRSEKIKIDWLVDNDVGFLNPDKTSLSAFVLNNSFDILLSLPAIFLIIFFFGIPILDETFHHRYNFTKVLPIKRKQIFGSKFASYLLLLFIYLGVAILMTLVINVLFDDVSLMTQLSYPLVTQTPAGLFQISLGQMLLFRILFFVLLNFLMLFSIYILSVFWSNMLSNTIMVGFVSIIALIIVQGNKENYRAWNVFAWLDPSGFIEVNSQTTIYLVLLILFILMGLAAYLVIHLLTWVNRNRSSKLYRGLKPSSNTFLIKHEWMSFTRDKSLLYSLFGILILSVYLGTIAQQEQNQREQAFLTTVEQYSSMVDERIASTPQMIEELELLVEISIEPDLTQYQTLLDTYKNETTPFLEREREKVDRVLAGEYDIWLDYEKTLVESDRDYVVNPSNSLIESPFTTIPAISNHIFIPNAVINDALFQWKESYQLPFILPGAPYKTALLPTYEVSPRSGEGQPPQGIDYNSFERYLNARQGEHNLLSGLNLSVDLLNKYLYLFIWLILAVFFMLNYVKEWDLNQTIRFIKVLPVKIRQIFTNKTIASHLTSVSIVLVAMLVVFIIGTLLGGVGFVNFPFVRYIPKFIGDLTKNEEVFIRIPTYNQYFTIVPLWRYLLEGLGLLLLLTVFINQVVHFMSLLVKKRWVTLAVSGIVLVLGYALVAVYPQAWMQFLPFHYLNIPDILTGLTAFEQDFTMMNPYYGMGIILCYIIVFECINRILVRKDERRDIR</sequence>
<feature type="transmembrane region" description="Helical" evidence="1">
    <location>
        <begin position="684"/>
        <end position="708"/>
    </location>
</feature>
<protein>
    <recommendedName>
        <fullName evidence="4">ABC transporter permease</fullName>
    </recommendedName>
</protein>
<keyword evidence="1" id="KW-1133">Transmembrane helix</keyword>
<dbReference type="PANTHER" id="PTHR37305:SF1">
    <property type="entry name" value="MEMBRANE PROTEIN"/>
    <property type="match status" value="1"/>
</dbReference>